<reference evidence="2" key="1">
    <citation type="submission" date="2021-07" db="EMBL/GenBank/DDBJ databases">
        <title>Complete genome sequencing of a Clostridium isolate.</title>
        <authorList>
            <person name="Ueki A."/>
            <person name="Tonouchi A."/>
        </authorList>
    </citation>
    <scope>NUCLEOTIDE SEQUENCE [LARGE SCALE GENOMIC DNA]</scope>
    <source>
        <strain evidence="2">C5S11</strain>
    </source>
</reference>
<dbReference type="Proteomes" id="UP000824633">
    <property type="component" value="Chromosome"/>
</dbReference>
<evidence type="ECO:0000313" key="1">
    <source>
        <dbReference type="EMBL" id="BCZ45493.1"/>
    </source>
</evidence>
<keyword evidence="2" id="KW-1185">Reference proteome</keyword>
<accession>A0ABN6IV98</accession>
<name>A0ABN6IV98_9CLOT</name>
<organism evidence="1 2">
    <name type="scientific">Clostridium gelidum</name>
    <dbReference type="NCBI Taxonomy" id="704125"/>
    <lineage>
        <taxon>Bacteria</taxon>
        <taxon>Bacillati</taxon>
        <taxon>Bacillota</taxon>
        <taxon>Clostridia</taxon>
        <taxon>Eubacteriales</taxon>
        <taxon>Clostridiaceae</taxon>
        <taxon>Clostridium</taxon>
    </lineage>
</organism>
<dbReference type="RefSeq" id="WP_224037089.1">
    <property type="nucleotide sequence ID" value="NZ_AP024849.1"/>
</dbReference>
<sequence length="204" mass="21762">MENIYCDVEPNKGMDKDNIVEIMPSVWDSTEPPIKTYIPSSSEIISVLPQSLITGVVGALSGHGRYTSHWEANRSGLFGTGPEEVKPLPSCNSEVVAPYEKIANNRISPAIGIVMGAFDVGNIMSKDDGNSLTKRVVKSTIHVVVSIGNYYFAGLIMEGCVALSASTGFLATAGVFAVGIGLVYFESVVATKIEDAIYSFFGIN</sequence>
<dbReference type="EMBL" id="AP024849">
    <property type="protein sequence ID" value="BCZ45493.1"/>
    <property type="molecule type" value="Genomic_DNA"/>
</dbReference>
<evidence type="ECO:0000313" key="2">
    <source>
        <dbReference type="Proteomes" id="UP000824633"/>
    </source>
</evidence>
<gene>
    <name evidence="1" type="ORF">psyc5s11_15600</name>
</gene>
<protein>
    <submittedName>
        <fullName evidence="1">Uncharacterized protein</fullName>
    </submittedName>
</protein>
<proteinExistence type="predicted"/>